<name>A0A9W6YCL7_9STRA</name>
<organism evidence="1 2">
    <name type="scientific">Phytophthora fragariaefolia</name>
    <dbReference type="NCBI Taxonomy" id="1490495"/>
    <lineage>
        <taxon>Eukaryota</taxon>
        <taxon>Sar</taxon>
        <taxon>Stramenopiles</taxon>
        <taxon>Oomycota</taxon>
        <taxon>Peronosporomycetes</taxon>
        <taxon>Peronosporales</taxon>
        <taxon>Peronosporaceae</taxon>
        <taxon>Phytophthora</taxon>
    </lineage>
</organism>
<evidence type="ECO:0000313" key="2">
    <source>
        <dbReference type="Proteomes" id="UP001165121"/>
    </source>
</evidence>
<dbReference type="EMBL" id="BSXT01005042">
    <property type="protein sequence ID" value="GMF59464.1"/>
    <property type="molecule type" value="Genomic_DNA"/>
</dbReference>
<protein>
    <submittedName>
        <fullName evidence="1">Unnamed protein product</fullName>
    </submittedName>
</protein>
<sequence>MPTYLTAIGGAVDAVLTGRWFLVFGGFGQPWLNLLKKPEQPKNLVVAGLWNLHHKRQLTVRGRAIKIGFVLKSSMGHPVCDERPHFINLKLECGNSRMWHTRKHCDKAYKESQREDGTFALPEPTRIEDRIENFRSHLKRCISYHVAVQSGRSTASCEGTGSCQRSATGQPSSIISHRRQKRIEEYFPGKSQVDDENELERLLLEFQANHNLPETLIERSSTARLLRHTHKMKSDVISLPKRRTLGGLKTGGRVNFCSDDWQNIAREHLLDYKISLYGNELTYGLYTTGSRHDGIAIAEKMENVLIAMKNDGWKIGAVITDNAGQCGRARRILSLRWPELAFVICFAHDLNNLVKDELKSDYATVTEQASDAGNAILASSSKWLV</sequence>
<accession>A0A9W6YCL7</accession>
<dbReference type="AlphaFoldDB" id="A0A9W6YCL7"/>
<keyword evidence="2" id="KW-1185">Reference proteome</keyword>
<dbReference type="Proteomes" id="UP001165121">
    <property type="component" value="Unassembled WGS sequence"/>
</dbReference>
<reference evidence="1" key="1">
    <citation type="submission" date="2023-04" db="EMBL/GenBank/DDBJ databases">
        <title>Phytophthora fragariaefolia NBRC 109709.</title>
        <authorList>
            <person name="Ichikawa N."/>
            <person name="Sato H."/>
            <person name="Tonouchi N."/>
        </authorList>
    </citation>
    <scope>NUCLEOTIDE SEQUENCE</scope>
    <source>
        <strain evidence="1">NBRC 109709</strain>
    </source>
</reference>
<proteinExistence type="predicted"/>
<dbReference type="SUPFAM" id="SSF53098">
    <property type="entry name" value="Ribonuclease H-like"/>
    <property type="match status" value="1"/>
</dbReference>
<gene>
    <name evidence="1" type="ORF">Pfra01_002568800</name>
</gene>
<dbReference type="OrthoDB" id="127306at2759"/>
<comment type="caution">
    <text evidence="1">The sequence shown here is derived from an EMBL/GenBank/DDBJ whole genome shotgun (WGS) entry which is preliminary data.</text>
</comment>
<dbReference type="InterPro" id="IPR012337">
    <property type="entry name" value="RNaseH-like_sf"/>
</dbReference>
<evidence type="ECO:0000313" key="1">
    <source>
        <dbReference type="EMBL" id="GMF59464.1"/>
    </source>
</evidence>